<feature type="compositionally biased region" description="Low complexity" evidence="1">
    <location>
        <begin position="125"/>
        <end position="150"/>
    </location>
</feature>
<feature type="region of interest" description="Disordered" evidence="1">
    <location>
        <begin position="124"/>
        <end position="154"/>
    </location>
</feature>
<proteinExistence type="predicted"/>
<keyword evidence="2" id="KW-1133">Transmembrane helix</keyword>
<dbReference type="AlphaFoldDB" id="A0A2G8SNE5"/>
<name>A0A2G8SNE5_9APHY</name>
<feature type="region of interest" description="Disordered" evidence="1">
    <location>
        <begin position="226"/>
        <end position="277"/>
    </location>
</feature>
<dbReference type="OrthoDB" id="2754894at2759"/>
<sequence>MSSRIQLGSSVLKLPTGWVYGGPTSTDVFESTPCKCNTVVYSVLAACGVCQLGNSNVKAIDVWPTYASNCTKKYKIQRKVTGCNYPEPIPDETAIPKWAFLDVISNSNFDVDAAESVAAQGLPDVTTETSSVSTSTTPSSRTTASSTPASDKFQNISQTGTQMGAALSQQSDKNVGVIVGGVIGTLIGLLLVGALVLYIILRHRRQASRESQSLSSSQTPAVRELGSLETPMYHDPTLKGLGGGASMRGLYDPDDPRTYPTPRRAAMGYTGLPQVMS</sequence>
<organism evidence="3 4">
    <name type="scientific">Ganoderma sinense ZZ0214-1</name>
    <dbReference type="NCBI Taxonomy" id="1077348"/>
    <lineage>
        <taxon>Eukaryota</taxon>
        <taxon>Fungi</taxon>
        <taxon>Dikarya</taxon>
        <taxon>Basidiomycota</taxon>
        <taxon>Agaricomycotina</taxon>
        <taxon>Agaricomycetes</taxon>
        <taxon>Polyporales</taxon>
        <taxon>Polyporaceae</taxon>
        <taxon>Ganoderma</taxon>
    </lineage>
</organism>
<evidence type="ECO:0000256" key="1">
    <source>
        <dbReference type="SAM" id="MobiDB-lite"/>
    </source>
</evidence>
<keyword evidence="2" id="KW-0812">Transmembrane</keyword>
<protein>
    <recommendedName>
        <fullName evidence="5">Mid2 domain-containing protein</fullName>
    </recommendedName>
</protein>
<evidence type="ECO:0000313" key="3">
    <source>
        <dbReference type="EMBL" id="PIL35297.1"/>
    </source>
</evidence>
<gene>
    <name evidence="3" type="ORF">GSI_02022</name>
</gene>
<evidence type="ECO:0008006" key="5">
    <source>
        <dbReference type="Google" id="ProtNLM"/>
    </source>
</evidence>
<dbReference type="EMBL" id="AYKW01000003">
    <property type="protein sequence ID" value="PIL35297.1"/>
    <property type="molecule type" value="Genomic_DNA"/>
</dbReference>
<dbReference type="STRING" id="1077348.A0A2G8SNE5"/>
<keyword evidence="4" id="KW-1185">Reference proteome</keyword>
<accession>A0A2G8SNE5</accession>
<reference evidence="3 4" key="1">
    <citation type="journal article" date="2015" name="Sci. Rep.">
        <title>Chromosome-level genome map provides insights into diverse defense mechanisms in the medicinal fungus Ganoderma sinense.</title>
        <authorList>
            <person name="Zhu Y."/>
            <person name="Xu J."/>
            <person name="Sun C."/>
            <person name="Zhou S."/>
            <person name="Xu H."/>
            <person name="Nelson D.R."/>
            <person name="Qian J."/>
            <person name="Song J."/>
            <person name="Luo H."/>
            <person name="Xiang L."/>
            <person name="Li Y."/>
            <person name="Xu Z."/>
            <person name="Ji A."/>
            <person name="Wang L."/>
            <person name="Lu S."/>
            <person name="Hayward A."/>
            <person name="Sun W."/>
            <person name="Li X."/>
            <person name="Schwartz D.C."/>
            <person name="Wang Y."/>
            <person name="Chen S."/>
        </authorList>
    </citation>
    <scope>NUCLEOTIDE SEQUENCE [LARGE SCALE GENOMIC DNA]</scope>
    <source>
        <strain evidence="3 4">ZZ0214-1</strain>
    </source>
</reference>
<keyword evidence="2" id="KW-0472">Membrane</keyword>
<feature type="transmembrane region" description="Helical" evidence="2">
    <location>
        <begin position="177"/>
        <end position="201"/>
    </location>
</feature>
<evidence type="ECO:0000313" key="4">
    <source>
        <dbReference type="Proteomes" id="UP000230002"/>
    </source>
</evidence>
<comment type="caution">
    <text evidence="3">The sequence shown here is derived from an EMBL/GenBank/DDBJ whole genome shotgun (WGS) entry which is preliminary data.</text>
</comment>
<dbReference type="Proteomes" id="UP000230002">
    <property type="component" value="Unassembled WGS sequence"/>
</dbReference>
<evidence type="ECO:0000256" key="2">
    <source>
        <dbReference type="SAM" id="Phobius"/>
    </source>
</evidence>